<dbReference type="OrthoDB" id="3540923at2"/>
<dbReference type="EMBL" id="VYWO01000005">
    <property type="protein sequence ID" value="KAA9300332.1"/>
    <property type="molecule type" value="Genomic_DNA"/>
</dbReference>
<dbReference type="Proteomes" id="UP000327148">
    <property type="component" value="Unassembled WGS sequence"/>
</dbReference>
<comment type="caution">
    <text evidence="2">The sequence shown here is derived from an EMBL/GenBank/DDBJ whole genome shotgun (WGS) entry which is preliminary data.</text>
</comment>
<proteinExistence type="predicted"/>
<keyword evidence="1" id="KW-0175">Coiled coil</keyword>
<evidence type="ECO:0000256" key="1">
    <source>
        <dbReference type="SAM" id="Coils"/>
    </source>
</evidence>
<dbReference type="RefSeq" id="WP_070431258.1">
    <property type="nucleotide sequence ID" value="NZ_VYWO01000005.1"/>
</dbReference>
<feature type="coiled-coil region" evidence="1">
    <location>
        <begin position="109"/>
        <end position="139"/>
    </location>
</feature>
<feature type="coiled-coil region" evidence="1">
    <location>
        <begin position="54"/>
        <end position="81"/>
    </location>
</feature>
<organism evidence="2 3">
    <name type="scientific">Aerococcus sanguinicola</name>
    <dbReference type="NCBI Taxonomy" id="119206"/>
    <lineage>
        <taxon>Bacteria</taxon>
        <taxon>Bacillati</taxon>
        <taxon>Bacillota</taxon>
        <taxon>Bacilli</taxon>
        <taxon>Lactobacillales</taxon>
        <taxon>Aerococcaceae</taxon>
        <taxon>Aerococcus</taxon>
    </lineage>
</organism>
<evidence type="ECO:0000313" key="3">
    <source>
        <dbReference type="Proteomes" id="UP000327148"/>
    </source>
</evidence>
<reference evidence="2 3" key="1">
    <citation type="submission" date="2019-09" db="EMBL/GenBank/DDBJ databases">
        <title>Draft genome sequence assemblies of isolates from the urinary tract.</title>
        <authorList>
            <person name="Mores C.R."/>
            <person name="Putonti C."/>
            <person name="Wolfe A.J."/>
        </authorList>
    </citation>
    <scope>NUCLEOTIDE SEQUENCE [LARGE SCALE GENOMIC DNA]</scope>
    <source>
        <strain evidence="2 3">UMB623</strain>
    </source>
</reference>
<evidence type="ECO:0000313" key="2">
    <source>
        <dbReference type="EMBL" id="KAA9300332.1"/>
    </source>
</evidence>
<gene>
    <name evidence="2" type="ORF">F6I03_07825</name>
</gene>
<sequence length="141" mass="16013">MDSIEEIKEAQQASQEVLVSLDQALKSLQDASSWGVVDLLGGGFFSSMMKRDHIKTSNQELAEVRRTLEELDQELADIGMTLPEAISDTWSDKFFDSWLDNVLVDIKVQSEIKEQIRALEELRQSLEKLEGDLAERIKKTN</sequence>
<accession>A0A5N1GHT5</accession>
<protein>
    <submittedName>
        <fullName evidence="2">Uncharacterized protein</fullName>
    </submittedName>
</protein>
<name>A0A5N1GHT5_9LACT</name>
<dbReference type="AlphaFoldDB" id="A0A5N1GHT5"/>